<gene>
    <name evidence="2" type="ORF">CL944_02390</name>
</gene>
<evidence type="ECO:0000313" key="3">
    <source>
        <dbReference type="Proteomes" id="UP000226712"/>
    </source>
</evidence>
<organism evidence="2 3">
    <name type="scientific">Candidatus Iainarchaeum sp</name>
    <dbReference type="NCBI Taxonomy" id="3101447"/>
    <lineage>
        <taxon>Archaea</taxon>
        <taxon>Candidatus Iainarchaeota</taxon>
        <taxon>Candidatus Iainarchaeia</taxon>
        <taxon>Candidatus Iainarchaeales</taxon>
        <taxon>Candidatus Iainarchaeaceae</taxon>
        <taxon>Candidatus Iainarchaeum</taxon>
    </lineage>
</organism>
<evidence type="ECO:0000259" key="1">
    <source>
        <dbReference type="Pfam" id="PF19810"/>
    </source>
</evidence>
<dbReference type="InterPro" id="IPR046260">
    <property type="entry name" value="HFX_2341-like_N"/>
</dbReference>
<comment type="caution">
    <text evidence="2">The sequence shown here is derived from an EMBL/GenBank/DDBJ whole genome shotgun (WGS) entry which is preliminary data.</text>
</comment>
<accession>A0A2D6LQA1</accession>
<dbReference type="EMBL" id="NZBD01000015">
    <property type="protein sequence ID" value="MAG18298.1"/>
    <property type="molecule type" value="Genomic_DNA"/>
</dbReference>
<dbReference type="Proteomes" id="UP000226712">
    <property type="component" value="Unassembled WGS sequence"/>
</dbReference>
<evidence type="ECO:0000313" key="2">
    <source>
        <dbReference type="EMBL" id="MAG18298.1"/>
    </source>
</evidence>
<reference evidence="3" key="1">
    <citation type="submission" date="2017-09" db="EMBL/GenBank/DDBJ databases">
        <title>The Reconstruction of 2,631 Draft Metagenome-Assembled Genomes from the Global Oceans.</title>
        <authorList>
            <person name="Tully B.J."/>
            <person name="Graham E.D."/>
            <person name="Heidelberg J.F."/>
        </authorList>
    </citation>
    <scope>NUCLEOTIDE SEQUENCE [LARGE SCALE GENOMIC DNA]</scope>
</reference>
<protein>
    <recommendedName>
        <fullName evidence="1">HFX-2341-like N-terminal domain-containing protein</fullName>
    </recommendedName>
</protein>
<dbReference type="Pfam" id="PF19810">
    <property type="entry name" value="HFX_2341_N"/>
    <property type="match status" value="1"/>
</dbReference>
<feature type="domain" description="HFX-2341-like N-terminal" evidence="1">
    <location>
        <begin position="4"/>
        <end position="112"/>
    </location>
</feature>
<proteinExistence type="predicted"/>
<dbReference type="Gene3D" id="3.40.50.10770">
    <property type="entry name" value="Hypothetical protein VC1899 like domain (Restriction endonuclease-like)"/>
    <property type="match status" value="1"/>
</dbReference>
<sequence length="213" mass="23600">MKTIIIAPLGGNTETLFVGIREFPTEKIILIPSAKGLSEADKVKADLGKFKIPVEIEELNKYSMESMFEIINHIKAREKGKMLTINLGAASKGMSCAATAAAFVNGIKAFDVDNDQIELLPVLKFSYYDMLSDKKMRILMLLNNEGSLDSLEMLSRKTKLGPSLVNYHIYGNEKNPGLKELGLVEIEREDGKVKIDLTTMGKMLLKDKEISGN</sequence>
<dbReference type="AlphaFoldDB" id="A0A2D6LQA1"/>
<name>A0A2D6LQA1_9ARCH</name>